<dbReference type="NCBIfam" id="TIGR00249">
    <property type="entry name" value="sixA"/>
    <property type="match status" value="1"/>
</dbReference>
<keyword evidence="2" id="KW-1185">Reference proteome</keyword>
<gene>
    <name evidence="1" type="primary">sixA</name>
    <name evidence="1" type="ORF">GT360_04640</name>
</gene>
<organism evidence="1 2">
    <name type="scientific">Vibrio astriarenae</name>
    <dbReference type="NCBI Taxonomy" id="1481923"/>
    <lineage>
        <taxon>Bacteria</taxon>
        <taxon>Pseudomonadati</taxon>
        <taxon>Pseudomonadota</taxon>
        <taxon>Gammaproteobacteria</taxon>
        <taxon>Vibrionales</taxon>
        <taxon>Vibrionaceae</taxon>
        <taxon>Vibrio</taxon>
    </lineage>
</organism>
<evidence type="ECO:0000313" key="1">
    <source>
        <dbReference type="EMBL" id="QIA62846.1"/>
    </source>
</evidence>
<dbReference type="KEGG" id="vas:GT360_04640"/>
<dbReference type="InterPro" id="IPR029033">
    <property type="entry name" value="His_PPase_superfam"/>
</dbReference>
<dbReference type="Gene3D" id="3.40.50.1240">
    <property type="entry name" value="Phosphoglycerate mutase-like"/>
    <property type="match status" value="1"/>
</dbReference>
<dbReference type="SUPFAM" id="SSF53254">
    <property type="entry name" value="Phosphoglycerate mutase-like"/>
    <property type="match status" value="1"/>
</dbReference>
<dbReference type="AlphaFoldDB" id="A0A7Z2T222"/>
<dbReference type="RefSeq" id="WP_164647741.1">
    <property type="nucleotide sequence ID" value="NZ_CP047475.1"/>
</dbReference>
<dbReference type="SMART" id="SM00855">
    <property type="entry name" value="PGAM"/>
    <property type="match status" value="1"/>
</dbReference>
<accession>A0A7Z2T222</accession>
<dbReference type="CDD" id="cd07067">
    <property type="entry name" value="HP_PGM_like"/>
    <property type="match status" value="1"/>
</dbReference>
<sequence>MKVIIMRHGEAEMFASSDAERQLTPNGVDKNLAAADQLVAQGIVNIDKVLVSPYVRAQQTWDNIGHKFDARSIETFDDITPYGDADDVFEYVCALADVEALDSVMLVSHLPLVSYMTSVFASNTTPPMFVTSGVAVVDFDLTKRSGEISYQS</sequence>
<dbReference type="InterPro" id="IPR004449">
    <property type="entry name" value="SixA"/>
</dbReference>
<dbReference type="EMBL" id="CP047475">
    <property type="protein sequence ID" value="QIA62846.1"/>
    <property type="molecule type" value="Genomic_DNA"/>
</dbReference>
<evidence type="ECO:0000313" key="2">
    <source>
        <dbReference type="Proteomes" id="UP000464262"/>
    </source>
</evidence>
<proteinExistence type="predicted"/>
<dbReference type="Pfam" id="PF00300">
    <property type="entry name" value="His_Phos_1"/>
    <property type="match status" value="1"/>
</dbReference>
<protein>
    <submittedName>
        <fullName evidence="1">Phosphohistidine phosphatase SixA</fullName>
    </submittedName>
</protein>
<dbReference type="GO" id="GO:0101006">
    <property type="term" value="F:protein histidine phosphatase activity"/>
    <property type="evidence" value="ECO:0007669"/>
    <property type="project" value="InterPro"/>
</dbReference>
<dbReference type="Proteomes" id="UP000464262">
    <property type="component" value="Chromosome 1"/>
</dbReference>
<dbReference type="InterPro" id="IPR013078">
    <property type="entry name" value="His_Pase_superF_clade-1"/>
</dbReference>
<reference evidence="1 2" key="1">
    <citation type="submission" date="2020-01" db="EMBL/GenBank/DDBJ databases">
        <title>Whole genome and functional gene identification of agarase of Vibrio HN897.</title>
        <authorList>
            <person name="Liu Y."/>
            <person name="Zhao Z."/>
        </authorList>
    </citation>
    <scope>NUCLEOTIDE SEQUENCE [LARGE SCALE GENOMIC DNA]</scope>
    <source>
        <strain evidence="1 2">HN897</strain>
    </source>
</reference>
<dbReference type="GO" id="GO:0005737">
    <property type="term" value="C:cytoplasm"/>
    <property type="evidence" value="ECO:0007669"/>
    <property type="project" value="InterPro"/>
</dbReference>
<name>A0A7Z2T222_9VIBR</name>